<keyword evidence="2" id="KW-0378">Hydrolase</keyword>
<sequence length="241" mass="28036">MKRRVIQTFIVLCFGSILCVAPLGANNNLEPNKQTETLLTVNTEQIMETEISIEQNANSIVSTGNDIQQNEIDIVSEKIFEAQQRINALECEDTMEWFKKYKEIQDEYSEWIDKDETIYDYFDGSELDLLFHIVETEVRGEDNFDEKVNVASVIFNRIDHEDFPMNLIEILTERPQFSSYISGDYKNVTVTETTILACEYAFQFPDTTNGALWFDSTRGNSWADRNREYIFTDSVGHSFYR</sequence>
<name>A0A8S5S2E3_9CAUD</name>
<reference evidence="2" key="1">
    <citation type="journal article" date="2021" name="Proc. Natl. Acad. Sci. U.S.A.">
        <title>A Catalog of Tens of Thousands of Viruses from Human Metagenomes Reveals Hidden Associations with Chronic Diseases.</title>
        <authorList>
            <person name="Tisza M.J."/>
            <person name="Buck C.B."/>
        </authorList>
    </citation>
    <scope>NUCLEOTIDE SEQUENCE</scope>
    <source>
        <strain evidence="2">CtCIv11</strain>
    </source>
</reference>
<protein>
    <submittedName>
        <fullName evidence="2">Cell Wall Hydrolase</fullName>
    </submittedName>
</protein>
<feature type="domain" description="Cell wall hydrolase SleB" evidence="1">
    <location>
        <begin position="144"/>
        <end position="240"/>
    </location>
</feature>
<proteinExistence type="predicted"/>
<evidence type="ECO:0000313" key="2">
    <source>
        <dbReference type="EMBL" id="DAF44842.1"/>
    </source>
</evidence>
<dbReference type="Gene3D" id="1.10.10.2520">
    <property type="entry name" value="Cell wall hydrolase SleB, domain 1"/>
    <property type="match status" value="1"/>
</dbReference>
<accession>A0A8S5S2E3</accession>
<dbReference type="Pfam" id="PF07486">
    <property type="entry name" value="Hydrolase_2"/>
    <property type="match status" value="1"/>
</dbReference>
<organism evidence="2">
    <name type="scientific">Siphoviridae sp. ctCIv11</name>
    <dbReference type="NCBI Taxonomy" id="2827806"/>
    <lineage>
        <taxon>Viruses</taxon>
        <taxon>Duplodnaviria</taxon>
        <taxon>Heunggongvirae</taxon>
        <taxon>Uroviricota</taxon>
        <taxon>Caudoviricetes</taxon>
    </lineage>
</organism>
<evidence type="ECO:0000259" key="1">
    <source>
        <dbReference type="Pfam" id="PF07486"/>
    </source>
</evidence>
<dbReference type="InterPro" id="IPR011105">
    <property type="entry name" value="Cell_wall_hydrolase_SleB"/>
</dbReference>
<dbReference type="EMBL" id="BK032513">
    <property type="protein sequence ID" value="DAF44842.1"/>
    <property type="molecule type" value="Genomic_DNA"/>
</dbReference>
<dbReference type="GO" id="GO:0016787">
    <property type="term" value="F:hydrolase activity"/>
    <property type="evidence" value="ECO:0007669"/>
    <property type="project" value="UniProtKB-KW"/>
</dbReference>
<dbReference type="InterPro" id="IPR042047">
    <property type="entry name" value="SleB_dom1"/>
</dbReference>